<proteinExistence type="predicted"/>
<evidence type="ECO:0000313" key="2">
    <source>
        <dbReference type="EMBL" id="KAG2221606.1"/>
    </source>
</evidence>
<evidence type="ECO:0000313" key="3">
    <source>
        <dbReference type="Proteomes" id="UP000646827"/>
    </source>
</evidence>
<evidence type="ECO:0000256" key="1">
    <source>
        <dbReference type="SAM" id="MobiDB-lite"/>
    </source>
</evidence>
<feature type="compositionally biased region" description="Low complexity" evidence="1">
    <location>
        <begin position="53"/>
        <end position="65"/>
    </location>
</feature>
<dbReference type="EMBL" id="JAEPRB010000104">
    <property type="protein sequence ID" value="KAG2221606.1"/>
    <property type="molecule type" value="Genomic_DNA"/>
</dbReference>
<dbReference type="AlphaFoldDB" id="A0A8H7S2P7"/>
<gene>
    <name evidence="2" type="ORF">INT45_005180</name>
</gene>
<reference evidence="2 3" key="1">
    <citation type="submission" date="2020-12" db="EMBL/GenBank/DDBJ databases">
        <title>Metabolic potential, ecology and presence of endohyphal bacteria is reflected in genomic diversity of Mucoromycotina.</title>
        <authorList>
            <person name="Muszewska A."/>
            <person name="Okrasinska A."/>
            <person name="Steczkiewicz K."/>
            <person name="Drgas O."/>
            <person name="Orlowska M."/>
            <person name="Perlinska-Lenart U."/>
            <person name="Aleksandrzak-Piekarczyk T."/>
            <person name="Szatraj K."/>
            <person name="Zielenkiewicz U."/>
            <person name="Pilsyk S."/>
            <person name="Malc E."/>
            <person name="Mieczkowski P."/>
            <person name="Kruszewska J.S."/>
            <person name="Biernat P."/>
            <person name="Pawlowska J."/>
        </authorList>
    </citation>
    <scope>NUCLEOTIDE SEQUENCE [LARGE SCALE GENOMIC DNA]</scope>
    <source>
        <strain evidence="2 3">CBS 142.35</strain>
    </source>
</reference>
<feature type="compositionally biased region" description="Basic and acidic residues" evidence="1">
    <location>
        <begin position="31"/>
        <end position="49"/>
    </location>
</feature>
<dbReference type="Proteomes" id="UP000646827">
    <property type="component" value="Unassembled WGS sequence"/>
</dbReference>
<protein>
    <submittedName>
        <fullName evidence="2">Uncharacterized protein</fullName>
    </submittedName>
</protein>
<sequence>MFSSIVSNIRDKFTSNKNKTLTESVPGIRKSSVDHSSDDGNTDDGHLREPQQTLSRTLSSPSSSLHRPRCSMDEAAQNVNRKMSVTEAIPVQRRRSTLFGISNVSADDYIQKDLISSSWS</sequence>
<dbReference type="OrthoDB" id="2261102at2759"/>
<comment type="caution">
    <text evidence="2">The sequence shown here is derived from an EMBL/GenBank/DDBJ whole genome shotgun (WGS) entry which is preliminary data.</text>
</comment>
<keyword evidence="3" id="KW-1185">Reference proteome</keyword>
<organism evidence="2 3">
    <name type="scientific">Circinella minor</name>
    <dbReference type="NCBI Taxonomy" id="1195481"/>
    <lineage>
        <taxon>Eukaryota</taxon>
        <taxon>Fungi</taxon>
        <taxon>Fungi incertae sedis</taxon>
        <taxon>Mucoromycota</taxon>
        <taxon>Mucoromycotina</taxon>
        <taxon>Mucoromycetes</taxon>
        <taxon>Mucorales</taxon>
        <taxon>Lichtheimiaceae</taxon>
        <taxon>Circinella</taxon>
    </lineage>
</organism>
<name>A0A8H7S2P7_9FUNG</name>
<accession>A0A8H7S2P7</accession>
<feature type="region of interest" description="Disordered" evidence="1">
    <location>
        <begin position="13"/>
        <end position="70"/>
    </location>
</feature>